<proteinExistence type="predicted"/>
<dbReference type="EMBL" id="CAJMWS010000724">
    <property type="protein sequence ID" value="CAE6460671.1"/>
    <property type="molecule type" value="Genomic_DNA"/>
</dbReference>
<comment type="caution">
    <text evidence="2">The sequence shown here is derived from an EMBL/GenBank/DDBJ whole genome shotgun (WGS) entry which is preliminary data.</text>
</comment>
<evidence type="ECO:0000313" key="3">
    <source>
        <dbReference type="Proteomes" id="UP000663846"/>
    </source>
</evidence>
<dbReference type="Proteomes" id="UP000663846">
    <property type="component" value="Unassembled WGS sequence"/>
</dbReference>
<protein>
    <recommendedName>
        <fullName evidence="4">Fungal-type protein kinase domain-containing protein</fullName>
    </recommendedName>
</protein>
<gene>
    <name evidence="2" type="ORF">RDB_LOCUS159087</name>
</gene>
<accession>A0A8H3GQ10</accession>
<name>A0A8H3GQ10_9AGAM</name>
<evidence type="ECO:0008006" key="4">
    <source>
        <dbReference type="Google" id="ProtNLM"/>
    </source>
</evidence>
<dbReference type="OrthoDB" id="412874at2759"/>
<evidence type="ECO:0000256" key="1">
    <source>
        <dbReference type="SAM" id="MobiDB-lite"/>
    </source>
</evidence>
<sequence length="247" mass="27614">MLVVDSYTGSASTSDDLPERGVIMGLEYGKKVTDTNAPGDVRTGKEEFMATEVAYAEHYRLTGIRLAQPLGPAAFVSSQPAARHGIDLVAVYMNDGSACPFRAECFRLARTHTSHLSVLRSLLTSMEGWQKALNRFYSVSYKHFDKSPIRLAFIRIDSWTIQSSYKMGQTFLQTMIEAPNQLSTTFVPCPRAFRRKVTVKRSRTKTKSQHIGPSMPHARRSMAGRSYSRSPDGVVIPVSKKRRTNES</sequence>
<reference evidence="2" key="1">
    <citation type="submission" date="2021-01" db="EMBL/GenBank/DDBJ databases">
        <authorList>
            <person name="Kaushik A."/>
        </authorList>
    </citation>
    <scope>NUCLEOTIDE SEQUENCE</scope>
    <source>
        <strain evidence="2">AG1-1C</strain>
    </source>
</reference>
<evidence type="ECO:0000313" key="2">
    <source>
        <dbReference type="EMBL" id="CAE6460671.1"/>
    </source>
</evidence>
<organism evidence="2 3">
    <name type="scientific">Rhizoctonia solani</name>
    <dbReference type="NCBI Taxonomy" id="456999"/>
    <lineage>
        <taxon>Eukaryota</taxon>
        <taxon>Fungi</taxon>
        <taxon>Dikarya</taxon>
        <taxon>Basidiomycota</taxon>
        <taxon>Agaricomycotina</taxon>
        <taxon>Agaricomycetes</taxon>
        <taxon>Cantharellales</taxon>
        <taxon>Ceratobasidiaceae</taxon>
        <taxon>Rhizoctonia</taxon>
    </lineage>
</organism>
<feature type="region of interest" description="Disordered" evidence="1">
    <location>
        <begin position="200"/>
        <end position="247"/>
    </location>
</feature>
<dbReference type="AlphaFoldDB" id="A0A8H3GQ10"/>